<dbReference type="EMBL" id="GBRH01173957">
    <property type="protein sequence ID" value="JAE23939.1"/>
    <property type="molecule type" value="Transcribed_RNA"/>
</dbReference>
<dbReference type="GO" id="GO:0019171">
    <property type="term" value="F:(3R)-hydroxyacyl-[acyl-carrier-protein] dehydratase activity"/>
    <property type="evidence" value="ECO:0007669"/>
    <property type="project" value="TreeGrafter"/>
</dbReference>
<feature type="chain" id="PRO_5002065101" description="MaoC-like domain-containing protein" evidence="1">
    <location>
        <begin position="23"/>
        <end position="181"/>
    </location>
</feature>
<evidence type="ECO:0000256" key="1">
    <source>
        <dbReference type="SAM" id="SignalP"/>
    </source>
</evidence>
<dbReference type="Gene3D" id="3.10.129.10">
    <property type="entry name" value="Hotdog Thioesterase"/>
    <property type="match status" value="1"/>
</dbReference>
<reference evidence="3" key="2">
    <citation type="journal article" date="2015" name="Data Brief">
        <title>Shoot transcriptome of the giant reed, Arundo donax.</title>
        <authorList>
            <person name="Barrero R.A."/>
            <person name="Guerrero F.D."/>
            <person name="Moolhuijzen P."/>
            <person name="Goolsby J.A."/>
            <person name="Tidwell J."/>
            <person name="Bellgard S.E."/>
            <person name="Bellgard M.I."/>
        </authorList>
    </citation>
    <scope>NUCLEOTIDE SEQUENCE</scope>
    <source>
        <tissue evidence="3">Shoot tissue taken approximately 20 cm above the soil surface</tissue>
    </source>
</reference>
<dbReference type="GO" id="GO:0005739">
    <property type="term" value="C:mitochondrion"/>
    <property type="evidence" value="ECO:0007669"/>
    <property type="project" value="TreeGrafter"/>
</dbReference>
<dbReference type="AlphaFoldDB" id="A0A0A9GKH8"/>
<sequence>MRLCSAIFALVHTTTTTTTTSAASSPAVLRLGDTLREWRRFTEADVAAYVTVSGDRNPMHLDNGAAREVSRFERGRMVHGMLVASLFPSIIVSRFPGAVYASQTLKFASPVYAGGEGVAQVQAQADTSSSSQPNASWTKRRALLPLMGKPWLSCPHWSSETLASSNRKMAQPQVTMALNYY</sequence>
<dbReference type="PANTHER" id="PTHR43437">
    <property type="entry name" value="HYDROXYACYL-THIOESTER DEHYDRATASE TYPE 2, MITOCHONDRIAL-RELATED"/>
    <property type="match status" value="1"/>
</dbReference>
<dbReference type="InterPro" id="IPR002539">
    <property type="entry name" value="MaoC-like_dom"/>
</dbReference>
<evidence type="ECO:0000313" key="3">
    <source>
        <dbReference type="EMBL" id="JAE23939.1"/>
    </source>
</evidence>
<dbReference type="PANTHER" id="PTHR43437:SF3">
    <property type="entry name" value="HYDROXYACYL-THIOESTER DEHYDRATASE TYPE 2, MITOCHONDRIAL"/>
    <property type="match status" value="1"/>
</dbReference>
<organism evidence="3">
    <name type="scientific">Arundo donax</name>
    <name type="common">Giant reed</name>
    <name type="synonym">Donax arundinaceus</name>
    <dbReference type="NCBI Taxonomy" id="35708"/>
    <lineage>
        <taxon>Eukaryota</taxon>
        <taxon>Viridiplantae</taxon>
        <taxon>Streptophyta</taxon>
        <taxon>Embryophyta</taxon>
        <taxon>Tracheophyta</taxon>
        <taxon>Spermatophyta</taxon>
        <taxon>Magnoliopsida</taxon>
        <taxon>Liliopsida</taxon>
        <taxon>Poales</taxon>
        <taxon>Poaceae</taxon>
        <taxon>PACMAD clade</taxon>
        <taxon>Arundinoideae</taxon>
        <taxon>Arundineae</taxon>
        <taxon>Arundo</taxon>
    </lineage>
</organism>
<proteinExistence type="predicted"/>
<dbReference type="GO" id="GO:0006633">
    <property type="term" value="P:fatty acid biosynthetic process"/>
    <property type="evidence" value="ECO:0007669"/>
    <property type="project" value="TreeGrafter"/>
</dbReference>
<dbReference type="SUPFAM" id="SSF54637">
    <property type="entry name" value="Thioesterase/thiol ester dehydrase-isomerase"/>
    <property type="match status" value="1"/>
</dbReference>
<keyword evidence="1" id="KW-0732">Signal</keyword>
<reference evidence="3" key="1">
    <citation type="submission" date="2014-09" db="EMBL/GenBank/DDBJ databases">
        <authorList>
            <person name="Magalhaes I.L.F."/>
            <person name="Oliveira U."/>
            <person name="Santos F.R."/>
            <person name="Vidigal T.H.D.A."/>
            <person name="Brescovit A.D."/>
            <person name="Santos A.J."/>
        </authorList>
    </citation>
    <scope>NUCLEOTIDE SEQUENCE</scope>
    <source>
        <tissue evidence="3">Shoot tissue taken approximately 20 cm above the soil surface</tissue>
    </source>
</reference>
<dbReference type="Pfam" id="PF01575">
    <property type="entry name" value="MaoC_dehydratas"/>
    <property type="match status" value="1"/>
</dbReference>
<dbReference type="InterPro" id="IPR029069">
    <property type="entry name" value="HotDog_dom_sf"/>
</dbReference>
<feature type="signal peptide" evidence="1">
    <location>
        <begin position="1"/>
        <end position="22"/>
    </location>
</feature>
<accession>A0A0A9GKH8</accession>
<protein>
    <recommendedName>
        <fullName evidence="2">MaoC-like domain-containing protein</fullName>
    </recommendedName>
</protein>
<dbReference type="InterPro" id="IPR050965">
    <property type="entry name" value="UPF0336/Enoyl-CoA_hydratase"/>
</dbReference>
<evidence type="ECO:0000259" key="2">
    <source>
        <dbReference type="Pfam" id="PF01575"/>
    </source>
</evidence>
<name>A0A0A9GKH8_ARUDO</name>
<feature type="domain" description="MaoC-like" evidence="2">
    <location>
        <begin position="36"/>
        <end position="129"/>
    </location>
</feature>